<dbReference type="RefSeq" id="WP_189007829.1">
    <property type="nucleotide sequence ID" value="NZ_BMOD01000032.1"/>
</dbReference>
<feature type="domain" description="HTH cro/C1-type" evidence="1">
    <location>
        <begin position="37"/>
        <end position="98"/>
    </location>
</feature>
<dbReference type="EMBL" id="BMOD01000032">
    <property type="protein sequence ID" value="GGJ55119.1"/>
    <property type="molecule type" value="Genomic_DNA"/>
</dbReference>
<gene>
    <name evidence="2" type="ORF">GCM10008938_46550</name>
</gene>
<dbReference type="SMART" id="SM00530">
    <property type="entry name" value="HTH_XRE"/>
    <property type="match status" value="1"/>
</dbReference>
<protein>
    <recommendedName>
        <fullName evidence="1">HTH cro/C1-type domain-containing protein</fullName>
    </recommendedName>
</protein>
<dbReference type="InterPro" id="IPR001387">
    <property type="entry name" value="Cro/C1-type_HTH"/>
</dbReference>
<dbReference type="Pfam" id="PF01381">
    <property type="entry name" value="HTH_3"/>
    <property type="match status" value="1"/>
</dbReference>
<name>A0ABQ2DF15_9DEIO</name>
<dbReference type="PROSITE" id="PS50943">
    <property type="entry name" value="HTH_CROC1"/>
    <property type="match status" value="1"/>
</dbReference>
<keyword evidence="3" id="KW-1185">Reference proteome</keyword>
<accession>A0ABQ2DF15</accession>
<organism evidence="2 3">
    <name type="scientific">Deinococcus roseus</name>
    <dbReference type="NCBI Taxonomy" id="392414"/>
    <lineage>
        <taxon>Bacteria</taxon>
        <taxon>Thermotogati</taxon>
        <taxon>Deinococcota</taxon>
        <taxon>Deinococci</taxon>
        <taxon>Deinococcales</taxon>
        <taxon>Deinococcaceae</taxon>
        <taxon>Deinococcus</taxon>
    </lineage>
</organism>
<proteinExistence type="predicted"/>
<evidence type="ECO:0000259" key="1">
    <source>
        <dbReference type="PROSITE" id="PS50943"/>
    </source>
</evidence>
<sequence>MSNYQGDLILDQHISEDPEVILEGRLEHLKLYLSFAMQSLRKNLQKNQAEMAKILGVKQSAISKLENPYKQHDFETVMRYLHALDAELVVGIKSKDSFQQVSDDIDTVIVDVPAHIREKAKAQDQDIREFVHHGWQEYIWTEENLEYESEFKTIRLEISDFYWDDPLNTSDSEATWAI</sequence>
<evidence type="ECO:0000313" key="2">
    <source>
        <dbReference type="EMBL" id="GGJ55119.1"/>
    </source>
</evidence>
<reference evidence="3" key="1">
    <citation type="journal article" date="2019" name="Int. J. Syst. Evol. Microbiol.">
        <title>The Global Catalogue of Microorganisms (GCM) 10K type strain sequencing project: providing services to taxonomists for standard genome sequencing and annotation.</title>
        <authorList>
            <consortium name="The Broad Institute Genomics Platform"/>
            <consortium name="The Broad Institute Genome Sequencing Center for Infectious Disease"/>
            <person name="Wu L."/>
            <person name="Ma J."/>
        </authorList>
    </citation>
    <scope>NUCLEOTIDE SEQUENCE [LARGE SCALE GENOMIC DNA]</scope>
    <source>
        <strain evidence="3">JCM 14370</strain>
    </source>
</reference>
<dbReference type="Gene3D" id="1.10.260.40">
    <property type="entry name" value="lambda repressor-like DNA-binding domains"/>
    <property type="match status" value="1"/>
</dbReference>
<dbReference type="SUPFAM" id="SSF47413">
    <property type="entry name" value="lambda repressor-like DNA-binding domains"/>
    <property type="match status" value="1"/>
</dbReference>
<comment type="caution">
    <text evidence="2">The sequence shown here is derived from an EMBL/GenBank/DDBJ whole genome shotgun (WGS) entry which is preliminary data.</text>
</comment>
<dbReference type="InterPro" id="IPR010982">
    <property type="entry name" value="Lambda_DNA-bd_dom_sf"/>
</dbReference>
<evidence type="ECO:0000313" key="3">
    <source>
        <dbReference type="Proteomes" id="UP000632222"/>
    </source>
</evidence>
<dbReference type="Proteomes" id="UP000632222">
    <property type="component" value="Unassembled WGS sequence"/>
</dbReference>
<dbReference type="CDD" id="cd00093">
    <property type="entry name" value="HTH_XRE"/>
    <property type="match status" value="1"/>
</dbReference>